<dbReference type="EnsemblMetazoa" id="G32165.1">
    <property type="protein sequence ID" value="G32165.1:cds"/>
    <property type="gene ID" value="G32165"/>
</dbReference>
<keyword evidence="2" id="KW-1185">Reference proteome</keyword>
<evidence type="ECO:0000313" key="2">
    <source>
        <dbReference type="Proteomes" id="UP000005408"/>
    </source>
</evidence>
<name>A0A8W8MAY2_MAGGI</name>
<evidence type="ECO:0000313" key="1">
    <source>
        <dbReference type="EnsemblMetazoa" id="G32165.1:cds"/>
    </source>
</evidence>
<reference evidence="1" key="1">
    <citation type="submission" date="2022-08" db="UniProtKB">
        <authorList>
            <consortium name="EnsemblMetazoa"/>
        </authorList>
    </citation>
    <scope>IDENTIFICATION</scope>
    <source>
        <strain evidence="1">05x7-T-G4-1.051#20</strain>
    </source>
</reference>
<proteinExistence type="predicted"/>
<accession>A0A8W8MAY2</accession>
<protein>
    <submittedName>
        <fullName evidence="1">Uncharacterized protein</fullName>
    </submittedName>
</protein>
<dbReference type="AlphaFoldDB" id="A0A8W8MAY2"/>
<organism evidence="1 2">
    <name type="scientific">Magallana gigas</name>
    <name type="common">Pacific oyster</name>
    <name type="synonym">Crassostrea gigas</name>
    <dbReference type="NCBI Taxonomy" id="29159"/>
    <lineage>
        <taxon>Eukaryota</taxon>
        <taxon>Metazoa</taxon>
        <taxon>Spiralia</taxon>
        <taxon>Lophotrochozoa</taxon>
        <taxon>Mollusca</taxon>
        <taxon>Bivalvia</taxon>
        <taxon>Autobranchia</taxon>
        <taxon>Pteriomorphia</taxon>
        <taxon>Ostreida</taxon>
        <taxon>Ostreoidea</taxon>
        <taxon>Ostreidae</taxon>
        <taxon>Magallana</taxon>
    </lineage>
</organism>
<sequence length="109" mass="13087">MTHILSCKRFMDLENLNKAELYFEKSNDQIIALDRQLFRLQQRYLKAREQGYKCFRYSLRMRLAVTEAMRDIYYQFAKVKGREIVRLRQALFGEDILFDVSDSDDSGED</sequence>
<dbReference type="Proteomes" id="UP000005408">
    <property type="component" value="Unassembled WGS sequence"/>
</dbReference>